<keyword evidence="6" id="KW-0999">Mitochondrion inner membrane</keyword>
<dbReference type="AlphaFoldDB" id="K0SI38"/>
<dbReference type="OrthoDB" id="427452at2759"/>
<evidence type="ECO:0000313" key="13">
    <source>
        <dbReference type="EMBL" id="EJK65848.1"/>
    </source>
</evidence>
<evidence type="ECO:0000256" key="4">
    <source>
        <dbReference type="ARBA" id="ARBA00022692"/>
    </source>
</evidence>
<feature type="transmembrane region" description="Helical" evidence="12">
    <location>
        <begin position="282"/>
        <end position="304"/>
    </location>
</feature>
<reference evidence="13 14" key="1">
    <citation type="journal article" date="2012" name="Genome Biol.">
        <title>Genome and low-iron response of an oceanic diatom adapted to chronic iron limitation.</title>
        <authorList>
            <person name="Lommer M."/>
            <person name="Specht M."/>
            <person name="Roy A.S."/>
            <person name="Kraemer L."/>
            <person name="Andreson R."/>
            <person name="Gutowska M.A."/>
            <person name="Wolf J."/>
            <person name="Bergner S.V."/>
            <person name="Schilhabel M.B."/>
            <person name="Klostermeier U.C."/>
            <person name="Beiko R.G."/>
            <person name="Rosenstiel P."/>
            <person name="Hippler M."/>
            <person name="Laroche J."/>
        </authorList>
    </citation>
    <scope>NUCLEOTIDE SEQUENCE [LARGE SCALE GENOMIC DNA]</scope>
    <source>
        <strain evidence="13 14">CCMP1005</strain>
    </source>
</reference>
<keyword evidence="7 12" id="KW-1133">Transmembrane helix</keyword>
<evidence type="ECO:0000256" key="8">
    <source>
        <dbReference type="ARBA" id="ARBA00023128"/>
    </source>
</evidence>
<keyword evidence="14" id="KW-1185">Reference proteome</keyword>
<keyword evidence="3 11" id="KW-0813">Transport</keyword>
<name>K0SI38_THAOC</name>
<accession>K0SI38</accession>
<evidence type="ECO:0000256" key="3">
    <source>
        <dbReference type="ARBA" id="ARBA00022448"/>
    </source>
</evidence>
<keyword evidence="4 10" id="KW-0812">Transmembrane</keyword>
<comment type="similarity">
    <text evidence="2 11">Belongs to the mitochondrial carrier (TC 2.A.29) family.</text>
</comment>
<comment type="caution">
    <text evidence="13">The sequence shown here is derived from an EMBL/GenBank/DDBJ whole genome shotgun (WGS) entry which is preliminary data.</text>
</comment>
<feature type="repeat" description="Solcar" evidence="10">
    <location>
        <begin position="484"/>
        <end position="568"/>
    </location>
</feature>
<dbReference type="EMBL" id="AGNL01015416">
    <property type="protein sequence ID" value="EJK65848.1"/>
    <property type="molecule type" value="Genomic_DNA"/>
</dbReference>
<evidence type="ECO:0000256" key="7">
    <source>
        <dbReference type="ARBA" id="ARBA00022989"/>
    </source>
</evidence>
<evidence type="ECO:0000256" key="5">
    <source>
        <dbReference type="ARBA" id="ARBA00022737"/>
    </source>
</evidence>
<dbReference type="GO" id="GO:1990547">
    <property type="term" value="P:mitochondrial phosphate ion transmembrane transport"/>
    <property type="evidence" value="ECO:0007669"/>
    <property type="project" value="InterPro"/>
</dbReference>
<dbReference type="SUPFAM" id="SSF103506">
    <property type="entry name" value="Mitochondrial carrier"/>
    <property type="match status" value="1"/>
</dbReference>
<evidence type="ECO:0000256" key="10">
    <source>
        <dbReference type="PROSITE-ProRule" id="PRU00282"/>
    </source>
</evidence>
<dbReference type="InterPro" id="IPR018108">
    <property type="entry name" value="MCP_transmembrane"/>
</dbReference>
<gene>
    <name evidence="13" type="ORF">THAOC_13250</name>
</gene>
<dbReference type="OMA" id="YLWYGIT"/>
<keyword evidence="8" id="KW-0496">Mitochondrion</keyword>
<dbReference type="Proteomes" id="UP000266841">
    <property type="component" value="Unassembled WGS sequence"/>
</dbReference>
<dbReference type="InterPro" id="IPR023395">
    <property type="entry name" value="MCP_dom_sf"/>
</dbReference>
<dbReference type="InterPro" id="IPR044677">
    <property type="entry name" value="SLC25A3/Pic2/Mir1-like"/>
</dbReference>
<evidence type="ECO:0000256" key="6">
    <source>
        <dbReference type="ARBA" id="ARBA00022792"/>
    </source>
</evidence>
<feature type="repeat" description="Solcar" evidence="10">
    <location>
        <begin position="283"/>
        <end position="367"/>
    </location>
</feature>
<evidence type="ECO:0000313" key="14">
    <source>
        <dbReference type="Proteomes" id="UP000266841"/>
    </source>
</evidence>
<sequence length="587" mass="63148">MTAPPGPLGSMAPDDATEDDKRREFLAYAAVALAGTFQFSCQGASASADLEGISLGSGSWTSVATQSSTIPYYARICPPSFATYLGRFLLFYDRGAAAWWTKQSESYQLLPSNDAKRREAKSFGSYASSIQKGLYTYVAGDGEANIRSYSKVRAEYAKLLKSLTNKYSSRPGAIRDIALLFSMLPAVYQPIDEMLKLDPEAMKVRGSNKGSNEDNFPVNFQQDFTLLMPDRYDPRYDKATDSFTIEPKINLFEIQIENGSSVSTTFGALSSKPLSRERSLDLGIYALLGISGGGGCTLTHTLVIPLDVVKTRMQTSPGRYAGLFDGFNAMAKDEGISALFLGTQATVVGYLWYGISVYPCYAFFKRFLGDSLLSPAFAVAHTSQIALVAGALASVVASLGLTPIEACRIRAVAQPETYRPLGLLGTLDVISKEDGDLGWKNLYAGLPSLMLRQVIFGSVKFLAFERASDAIFSIYPNLRDETVTALGVSLVAGGISGALSSVVSQPADSVLTFVAKQKGGNIGLLEGARIMVNQDGAGSLFRGLGSRSVWAGCIIAGQFLLYDVFRAFFGITGDDLNQVFEVVLDTS</sequence>
<dbReference type="Gene3D" id="1.50.40.10">
    <property type="entry name" value="Mitochondrial carrier domain"/>
    <property type="match status" value="2"/>
</dbReference>
<dbReference type="PROSITE" id="PS50920">
    <property type="entry name" value="SOLCAR"/>
    <property type="match status" value="3"/>
</dbReference>
<comment type="subcellular location">
    <subcellularLocation>
        <location evidence="1">Mitochondrion inner membrane</location>
        <topology evidence="1">Multi-pass membrane protein</topology>
    </subcellularLocation>
</comment>
<feature type="repeat" description="Solcar" evidence="10">
    <location>
        <begin position="381"/>
        <end position="470"/>
    </location>
</feature>
<evidence type="ECO:0000256" key="11">
    <source>
        <dbReference type="RuleBase" id="RU000488"/>
    </source>
</evidence>
<evidence type="ECO:0000256" key="12">
    <source>
        <dbReference type="SAM" id="Phobius"/>
    </source>
</evidence>
<feature type="transmembrane region" description="Helical" evidence="12">
    <location>
        <begin position="347"/>
        <end position="364"/>
    </location>
</feature>
<dbReference type="PANTHER" id="PTHR45671:SF12">
    <property type="entry name" value="MITOCHONDRIAL PHOSPHATE CARRIER PROTEIN"/>
    <property type="match status" value="1"/>
</dbReference>
<evidence type="ECO:0000256" key="2">
    <source>
        <dbReference type="ARBA" id="ARBA00006375"/>
    </source>
</evidence>
<dbReference type="Pfam" id="PF00153">
    <property type="entry name" value="Mito_carr"/>
    <property type="match status" value="3"/>
</dbReference>
<dbReference type="eggNOG" id="KOG0767">
    <property type="taxonomic scope" value="Eukaryota"/>
</dbReference>
<protein>
    <submittedName>
        <fullName evidence="13">Uncharacterized protein</fullName>
    </submittedName>
</protein>
<keyword evidence="5" id="KW-0677">Repeat</keyword>
<feature type="transmembrane region" description="Helical" evidence="12">
    <location>
        <begin position="376"/>
        <end position="401"/>
    </location>
</feature>
<organism evidence="13 14">
    <name type="scientific">Thalassiosira oceanica</name>
    <name type="common">Marine diatom</name>
    <dbReference type="NCBI Taxonomy" id="159749"/>
    <lineage>
        <taxon>Eukaryota</taxon>
        <taxon>Sar</taxon>
        <taxon>Stramenopiles</taxon>
        <taxon>Ochrophyta</taxon>
        <taxon>Bacillariophyta</taxon>
        <taxon>Coscinodiscophyceae</taxon>
        <taxon>Thalassiosirophycidae</taxon>
        <taxon>Thalassiosirales</taxon>
        <taxon>Thalassiosiraceae</taxon>
        <taxon>Thalassiosira</taxon>
    </lineage>
</organism>
<dbReference type="PANTHER" id="PTHR45671">
    <property type="entry name" value="SOLUTE CARRIER FAMILY 25 (MITOCHONDRIAL CARRIER PHOSPHATE CARRIER), MEMBER 3, LIKE-RELATED-RELATED"/>
    <property type="match status" value="1"/>
</dbReference>
<keyword evidence="9 10" id="KW-0472">Membrane</keyword>
<evidence type="ECO:0000256" key="1">
    <source>
        <dbReference type="ARBA" id="ARBA00004448"/>
    </source>
</evidence>
<dbReference type="GO" id="GO:0005743">
    <property type="term" value="C:mitochondrial inner membrane"/>
    <property type="evidence" value="ECO:0007669"/>
    <property type="project" value="UniProtKB-SubCell"/>
</dbReference>
<dbReference type="GO" id="GO:0005315">
    <property type="term" value="F:phosphate transmembrane transporter activity"/>
    <property type="evidence" value="ECO:0007669"/>
    <property type="project" value="InterPro"/>
</dbReference>
<proteinExistence type="inferred from homology"/>
<evidence type="ECO:0000256" key="9">
    <source>
        <dbReference type="ARBA" id="ARBA00023136"/>
    </source>
</evidence>